<evidence type="ECO:0000313" key="2">
    <source>
        <dbReference type="EMBL" id="GAA3518649.1"/>
    </source>
</evidence>
<sequence length="94" mass="10664">MTLYARRVAHLTDTHRELVESADGTVAAVYTVTGELFFASSNDLYTQYEYADDPNRVVIDLSQSHIWDALTVASLDAITQVRTQGQDRRDRRSQ</sequence>
<evidence type="ECO:0000313" key="3">
    <source>
        <dbReference type="Proteomes" id="UP001500301"/>
    </source>
</evidence>
<keyword evidence="3" id="KW-1185">Reference proteome</keyword>
<organism evidence="2 3">
    <name type="scientific">Nocardioides daeguensis</name>
    <dbReference type="NCBI Taxonomy" id="908359"/>
    <lineage>
        <taxon>Bacteria</taxon>
        <taxon>Bacillati</taxon>
        <taxon>Actinomycetota</taxon>
        <taxon>Actinomycetes</taxon>
        <taxon>Propionibacteriales</taxon>
        <taxon>Nocardioidaceae</taxon>
        <taxon>Nocardioides</taxon>
    </lineage>
</organism>
<protein>
    <recommendedName>
        <fullName evidence="1">STAS domain-containing protein</fullName>
    </recommendedName>
</protein>
<accession>A0ABP6UTM6</accession>
<name>A0ABP6UTM6_9ACTN</name>
<dbReference type="InterPro" id="IPR002645">
    <property type="entry name" value="STAS_dom"/>
</dbReference>
<feature type="domain" description="STAS" evidence="1">
    <location>
        <begin position="29"/>
        <end position="75"/>
    </location>
</feature>
<dbReference type="PROSITE" id="PS50801">
    <property type="entry name" value="STAS"/>
    <property type="match status" value="1"/>
</dbReference>
<dbReference type="RefSeq" id="WP_218235025.1">
    <property type="nucleotide sequence ID" value="NZ_BAABBB010000003.1"/>
</dbReference>
<dbReference type="Proteomes" id="UP001500301">
    <property type="component" value="Unassembled WGS sequence"/>
</dbReference>
<proteinExistence type="predicted"/>
<dbReference type="EMBL" id="BAABBB010000003">
    <property type="protein sequence ID" value="GAA3518649.1"/>
    <property type="molecule type" value="Genomic_DNA"/>
</dbReference>
<comment type="caution">
    <text evidence="2">The sequence shown here is derived from an EMBL/GenBank/DDBJ whole genome shotgun (WGS) entry which is preliminary data.</text>
</comment>
<reference evidence="3" key="1">
    <citation type="journal article" date="2019" name="Int. J. Syst. Evol. Microbiol.">
        <title>The Global Catalogue of Microorganisms (GCM) 10K type strain sequencing project: providing services to taxonomists for standard genome sequencing and annotation.</title>
        <authorList>
            <consortium name="The Broad Institute Genomics Platform"/>
            <consortium name="The Broad Institute Genome Sequencing Center for Infectious Disease"/>
            <person name="Wu L."/>
            <person name="Ma J."/>
        </authorList>
    </citation>
    <scope>NUCLEOTIDE SEQUENCE [LARGE SCALE GENOMIC DNA]</scope>
    <source>
        <strain evidence="3">JCM 17460</strain>
    </source>
</reference>
<gene>
    <name evidence="2" type="ORF">GCM10022263_02980</name>
</gene>
<evidence type="ECO:0000259" key="1">
    <source>
        <dbReference type="PROSITE" id="PS50801"/>
    </source>
</evidence>